<protein>
    <submittedName>
        <fullName evidence="1">Uncharacterized protein</fullName>
    </submittedName>
</protein>
<dbReference type="Proteomes" id="UP000266723">
    <property type="component" value="Unassembled WGS sequence"/>
</dbReference>
<sequence length="61" mass="7110">MDNIIDDVGRGGVRSVSRRTVVSGFVESWPSKVWLGEAWVVVVMRMEPWEWSFERNEKLLT</sequence>
<comment type="caution">
    <text evidence="1">The sequence shown here is derived from an EMBL/GenBank/DDBJ whole genome shotgun (WGS) entry which is preliminary data.</text>
</comment>
<gene>
    <name evidence="1" type="ORF">DY000_02046035</name>
</gene>
<keyword evidence="2" id="KW-1185">Reference proteome</keyword>
<accession>A0ABQ7EQ46</accession>
<organism evidence="1 2">
    <name type="scientific">Brassica cretica</name>
    <name type="common">Mustard</name>
    <dbReference type="NCBI Taxonomy" id="69181"/>
    <lineage>
        <taxon>Eukaryota</taxon>
        <taxon>Viridiplantae</taxon>
        <taxon>Streptophyta</taxon>
        <taxon>Embryophyta</taxon>
        <taxon>Tracheophyta</taxon>
        <taxon>Spermatophyta</taxon>
        <taxon>Magnoliopsida</taxon>
        <taxon>eudicotyledons</taxon>
        <taxon>Gunneridae</taxon>
        <taxon>Pentapetalae</taxon>
        <taxon>rosids</taxon>
        <taxon>malvids</taxon>
        <taxon>Brassicales</taxon>
        <taxon>Brassicaceae</taxon>
        <taxon>Brassiceae</taxon>
        <taxon>Brassica</taxon>
    </lineage>
</organism>
<proteinExistence type="predicted"/>
<evidence type="ECO:0000313" key="1">
    <source>
        <dbReference type="EMBL" id="KAF3605706.1"/>
    </source>
</evidence>
<dbReference type="EMBL" id="QGKV02000297">
    <property type="protein sequence ID" value="KAF3605706.1"/>
    <property type="molecule type" value="Genomic_DNA"/>
</dbReference>
<name>A0ABQ7EQ46_BRACR</name>
<evidence type="ECO:0000313" key="2">
    <source>
        <dbReference type="Proteomes" id="UP000266723"/>
    </source>
</evidence>
<reference evidence="1 2" key="1">
    <citation type="journal article" date="2020" name="BMC Genomics">
        <title>Intraspecific diversification of the crop wild relative Brassica cretica Lam. using demographic model selection.</title>
        <authorList>
            <person name="Kioukis A."/>
            <person name="Michalopoulou V.A."/>
            <person name="Briers L."/>
            <person name="Pirintsos S."/>
            <person name="Studholme D.J."/>
            <person name="Pavlidis P."/>
            <person name="Sarris P.F."/>
        </authorList>
    </citation>
    <scope>NUCLEOTIDE SEQUENCE [LARGE SCALE GENOMIC DNA]</scope>
    <source>
        <strain evidence="2">cv. PFS-1207/04</strain>
    </source>
</reference>